<evidence type="ECO:0000256" key="1">
    <source>
        <dbReference type="SAM" id="SignalP"/>
    </source>
</evidence>
<dbReference type="EMBL" id="CP031023">
    <property type="protein sequence ID" value="AZA17012.1"/>
    <property type="molecule type" value="Genomic_DNA"/>
</dbReference>
<feature type="signal peptide" evidence="1">
    <location>
        <begin position="1"/>
        <end position="23"/>
    </location>
</feature>
<dbReference type="AlphaFoldDB" id="A0A061C7L1"/>
<keyword evidence="1" id="KW-0732">Signal</keyword>
<evidence type="ECO:0008006" key="3">
    <source>
        <dbReference type="Google" id="ProtNLM"/>
    </source>
</evidence>
<gene>
    <name evidence="2" type="ORF">DQL93_11560</name>
</gene>
<organism evidence="2">
    <name type="scientific">Lactobacillus delbrueckii subsp. lactis</name>
    <dbReference type="NCBI Taxonomy" id="29397"/>
    <lineage>
        <taxon>Bacteria</taxon>
        <taxon>Bacillati</taxon>
        <taxon>Bacillota</taxon>
        <taxon>Bacilli</taxon>
        <taxon>Lactobacillales</taxon>
        <taxon>Lactobacillaceae</taxon>
        <taxon>Lactobacillus</taxon>
    </lineage>
</organism>
<sequence>MLHKRIVVVIASVLMTLGIVATAAPVFAGNTGNTYWHNVYRVGSPYDHTPARKKENRSVYYNKTNNVHIKGGYIVIWAALYDGRDVSGGHSYKSYQGMVTHLWNEAVEHYGKGVSVRINSKKAANGWADGVWSPDSK</sequence>
<name>A0A061C7L1_LACDL</name>
<reference evidence="2" key="1">
    <citation type="submission" date="2018-07" db="EMBL/GenBank/DDBJ databases">
        <authorList>
            <person name="Somerville V."/>
        </authorList>
    </citation>
    <scope>NUCLEOTIDE SEQUENCE</scope>
    <source>
        <strain evidence="2">NWC_2_2</strain>
    </source>
</reference>
<feature type="chain" id="PRO_5043117875" description="Lactococcin 972 family bacteriocin" evidence="1">
    <location>
        <begin position="24"/>
        <end position="137"/>
    </location>
</feature>
<dbReference type="RefSeq" id="WP_035162091.1">
    <property type="nucleotide sequence ID" value="NZ_CP046131.1"/>
</dbReference>
<evidence type="ECO:0000313" key="2">
    <source>
        <dbReference type="EMBL" id="AZA17012.1"/>
    </source>
</evidence>
<accession>A0A061C7L1</accession>
<proteinExistence type="predicted"/>
<protein>
    <recommendedName>
        <fullName evidence="3">Lactococcin 972 family bacteriocin</fullName>
    </recommendedName>
</protein>